<sequence length="448" mass="50709">MIMMAARTKKILPAAVIGPLPFSHRRTCQGTARVLHSVPGMSFIHSAPSSDLQNIPSMDPLARSTALARRQRHRSEAMIAPLASSTNISSPDSSLLFDTNIPFYATIDASQSKILKPIRERTMSACQDAISPLSFHLSSKKDPVFVAFSSSISTKTVPANTCITMSLCDQVFTYNLQCLQPDPREIIELLKLTASDKGNWVLVGAHYRRIGNPLASIAVMTAMLEEMNRNQIPDADLKPAFLFLASCETELAKKMKLDDAVSAAQHFQNAQKWLQKVYGTFSDNNNATVESLKAPVHVARQPVPQPQSKPPKNTKNKPQNNSLTDPRQHAKLPPRPPGPHQKILQREIDSLRDRQSIQASLLSEVRSCKRQLEDDIIYERETRRRMERELDVLRRERDSARRSEAYAVEQMMEETETRRRLEEIVDRERQLRRETEGRLYISEYNLDA</sequence>
<accession>A0AA39K605</accession>
<keyword evidence="1" id="KW-0175">Coiled coil</keyword>
<dbReference type="EMBL" id="JAUEPT010000002">
    <property type="protein sequence ID" value="KAK0454928.1"/>
    <property type="molecule type" value="Genomic_DNA"/>
</dbReference>
<name>A0AA39K605_9AGAR</name>
<protein>
    <submittedName>
        <fullName evidence="3">Uncharacterized protein</fullName>
    </submittedName>
</protein>
<evidence type="ECO:0000313" key="3">
    <source>
        <dbReference type="EMBL" id="KAK0454928.1"/>
    </source>
</evidence>
<feature type="region of interest" description="Disordered" evidence="2">
    <location>
        <begin position="295"/>
        <end position="342"/>
    </location>
</feature>
<gene>
    <name evidence="3" type="ORF">EV421DRAFT_462262</name>
</gene>
<feature type="coiled-coil region" evidence="1">
    <location>
        <begin position="369"/>
        <end position="438"/>
    </location>
</feature>
<comment type="caution">
    <text evidence="3">The sequence shown here is derived from an EMBL/GenBank/DDBJ whole genome shotgun (WGS) entry which is preliminary data.</text>
</comment>
<feature type="compositionally biased region" description="Low complexity" evidence="2">
    <location>
        <begin position="310"/>
        <end position="322"/>
    </location>
</feature>
<evidence type="ECO:0000313" key="4">
    <source>
        <dbReference type="Proteomes" id="UP001175226"/>
    </source>
</evidence>
<keyword evidence="4" id="KW-1185">Reference proteome</keyword>
<evidence type="ECO:0000256" key="2">
    <source>
        <dbReference type="SAM" id="MobiDB-lite"/>
    </source>
</evidence>
<dbReference type="Proteomes" id="UP001175226">
    <property type="component" value="Unassembled WGS sequence"/>
</dbReference>
<evidence type="ECO:0000256" key="1">
    <source>
        <dbReference type="SAM" id="Coils"/>
    </source>
</evidence>
<dbReference type="AlphaFoldDB" id="A0AA39K605"/>
<reference evidence="3" key="1">
    <citation type="submission" date="2023-06" db="EMBL/GenBank/DDBJ databases">
        <authorList>
            <consortium name="Lawrence Berkeley National Laboratory"/>
            <person name="Ahrendt S."/>
            <person name="Sahu N."/>
            <person name="Indic B."/>
            <person name="Wong-Bajracharya J."/>
            <person name="Merenyi Z."/>
            <person name="Ke H.-M."/>
            <person name="Monk M."/>
            <person name="Kocsube S."/>
            <person name="Drula E."/>
            <person name="Lipzen A."/>
            <person name="Balint B."/>
            <person name="Henrissat B."/>
            <person name="Andreopoulos B."/>
            <person name="Martin F.M."/>
            <person name="Harder C.B."/>
            <person name="Rigling D."/>
            <person name="Ford K.L."/>
            <person name="Foster G.D."/>
            <person name="Pangilinan J."/>
            <person name="Papanicolaou A."/>
            <person name="Barry K."/>
            <person name="LaButti K."/>
            <person name="Viragh M."/>
            <person name="Koriabine M."/>
            <person name="Yan M."/>
            <person name="Riley R."/>
            <person name="Champramary S."/>
            <person name="Plett K.L."/>
            <person name="Tsai I.J."/>
            <person name="Slot J."/>
            <person name="Sipos G."/>
            <person name="Plett J."/>
            <person name="Nagy L.G."/>
            <person name="Grigoriev I.V."/>
        </authorList>
    </citation>
    <scope>NUCLEOTIDE SEQUENCE</scope>
    <source>
        <strain evidence="3">FPL87.14</strain>
    </source>
</reference>
<proteinExistence type="predicted"/>
<organism evidence="3 4">
    <name type="scientific">Armillaria borealis</name>
    <dbReference type="NCBI Taxonomy" id="47425"/>
    <lineage>
        <taxon>Eukaryota</taxon>
        <taxon>Fungi</taxon>
        <taxon>Dikarya</taxon>
        <taxon>Basidiomycota</taxon>
        <taxon>Agaricomycotina</taxon>
        <taxon>Agaricomycetes</taxon>
        <taxon>Agaricomycetidae</taxon>
        <taxon>Agaricales</taxon>
        <taxon>Marasmiineae</taxon>
        <taxon>Physalacriaceae</taxon>
        <taxon>Armillaria</taxon>
    </lineage>
</organism>